<dbReference type="RefSeq" id="WP_237381518.1">
    <property type="nucleotide sequence ID" value="NZ_CP071793.1"/>
</dbReference>
<sequence>MRKISDAIRELVQENEFLSLGFHHDLLNLSQVARYLLPLIEARCHKEVQESAVLMNLSRLKRELSAVTSKPREHFFIDKVNIHTNLCSFTVNKTRQSHAELNRLYGTIREADGFMTITEGISEITAIIESENLGTAEQLIGEPFKHIHRDLASVGVKFHEKFLEVPGVLYLMLQMVALQGINVIEVSSTATEFIIYIESSTVNLAFESILARFGKKRNGLT</sequence>
<dbReference type="EMBL" id="CP071793">
    <property type="protein sequence ID" value="QTD51387.1"/>
    <property type="molecule type" value="Genomic_DNA"/>
</dbReference>
<protein>
    <recommendedName>
        <fullName evidence="3">Aspartate kinase</fullName>
    </recommendedName>
</protein>
<reference evidence="1" key="1">
    <citation type="submission" date="2021-03" db="EMBL/GenBank/DDBJ databases">
        <title>Acanthopleuribacteraceae sp. M133.</title>
        <authorList>
            <person name="Wang G."/>
        </authorList>
    </citation>
    <scope>NUCLEOTIDE SEQUENCE</scope>
    <source>
        <strain evidence="1">M133</strain>
    </source>
</reference>
<evidence type="ECO:0000313" key="1">
    <source>
        <dbReference type="EMBL" id="QTD51387.1"/>
    </source>
</evidence>
<dbReference type="Proteomes" id="UP000663929">
    <property type="component" value="Chromosome"/>
</dbReference>
<accession>A0A8A4TPM9</accession>
<dbReference type="AlphaFoldDB" id="A0A8A4TPM9"/>
<evidence type="ECO:0008006" key="3">
    <source>
        <dbReference type="Google" id="ProtNLM"/>
    </source>
</evidence>
<proteinExistence type="predicted"/>
<organism evidence="1 2">
    <name type="scientific">Sulfidibacter corallicola</name>
    <dbReference type="NCBI Taxonomy" id="2818388"/>
    <lineage>
        <taxon>Bacteria</taxon>
        <taxon>Pseudomonadati</taxon>
        <taxon>Acidobacteriota</taxon>
        <taxon>Holophagae</taxon>
        <taxon>Acanthopleuribacterales</taxon>
        <taxon>Acanthopleuribacteraceae</taxon>
        <taxon>Sulfidibacter</taxon>
    </lineage>
</organism>
<name>A0A8A4TPM9_SULCO</name>
<gene>
    <name evidence="1" type="ORF">J3U87_02865</name>
</gene>
<dbReference type="KEGG" id="scor:J3U87_02865"/>
<keyword evidence="2" id="KW-1185">Reference proteome</keyword>
<evidence type="ECO:0000313" key="2">
    <source>
        <dbReference type="Proteomes" id="UP000663929"/>
    </source>
</evidence>